<dbReference type="InterPro" id="IPR013087">
    <property type="entry name" value="Znf_C2H2_type"/>
</dbReference>
<dbReference type="Gene3D" id="3.30.160.60">
    <property type="entry name" value="Classic Zinc Finger"/>
    <property type="match status" value="3"/>
</dbReference>
<dbReference type="SUPFAM" id="SSF57667">
    <property type="entry name" value="beta-beta-alpha zinc fingers"/>
    <property type="match status" value="2"/>
</dbReference>
<evidence type="ECO:0000259" key="7">
    <source>
        <dbReference type="PROSITE" id="PS50157"/>
    </source>
</evidence>
<reference evidence="9" key="2">
    <citation type="submission" date="2025-08" db="UniProtKB">
        <authorList>
            <consortium name="RefSeq"/>
        </authorList>
    </citation>
    <scope>IDENTIFICATION</scope>
</reference>
<dbReference type="SMART" id="SM00355">
    <property type="entry name" value="ZnF_C2H2"/>
    <property type="match status" value="3"/>
</dbReference>
<dbReference type="Pfam" id="PF00096">
    <property type="entry name" value="zf-C2H2"/>
    <property type="match status" value="3"/>
</dbReference>
<dbReference type="InterPro" id="IPR036236">
    <property type="entry name" value="Znf_C2H2_sf"/>
</dbReference>
<feature type="domain" description="C2H2-type" evidence="7">
    <location>
        <begin position="454"/>
        <end position="481"/>
    </location>
</feature>
<evidence type="ECO:0000256" key="1">
    <source>
        <dbReference type="ARBA" id="ARBA00022723"/>
    </source>
</evidence>
<keyword evidence="3 5" id="KW-0863">Zinc-finger</keyword>
<gene>
    <name evidence="9" type="primary">LOC115823774</name>
</gene>
<feature type="compositionally biased region" description="Polar residues" evidence="6">
    <location>
        <begin position="232"/>
        <end position="246"/>
    </location>
</feature>
<dbReference type="GO" id="GO:0031519">
    <property type="term" value="C:PcG protein complex"/>
    <property type="evidence" value="ECO:0007669"/>
    <property type="project" value="TreeGrafter"/>
</dbReference>
<feature type="region of interest" description="Disordered" evidence="6">
    <location>
        <begin position="358"/>
        <end position="393"/>
    </location>
</feature>
<accession>A0A6J2WK18</accession>
<sequence>MSETLILTFQSQLSGVMETILKSAMYEITRLVETSFLEEVGRGKKEIEILRRQLQLSESKFREREREREKEREREREREREKGKVVRCADCGSTRVPNERTEHQERASGTPAEIETFLVPKLEETPDGGWRTCERETITTAHESPTSSPDRELKPAEMEIPKGLVKEEIVESEDAEDAYPTEQGESLNHGVGECSEYYPGEPEHQQRLKVLTEGPGGVDEIIQRTPPRRQTPVDSKSDCFSPSSLSKPDKADVSQPGESLMVNPPSRCLNSLAVKQEVEEVPPQWKNPEVGIDMEPSRGGFRRARVEVQGGDLADRPPHAEEQVALAVSRVKTHIFPSQAVPQLRAPARKNAKVLGYPSATASHPGAADTPPRVSSAYKSPSLPKPAQTHQHPPRIYAAERRIGALHPQMMGFKTPLGHHIAKTSHSCGQCGKGFSHLCHLRAHQQTHTGERPFCCSLCGRSFTKLSNLKAHRRVHTGERPYICTDCGKRFTQKCNLKRHQRIHSAPL</sequence>
<organism evidence="8 9">
    <name type="scientific">Chanos chanos</name>
    <name type="common">Milkfish</name>
    <name type="synonym">Mugil chanos</name>
    <dbReference type="NCBI Taxonomy" id="29144"/>
    <lineage>
        <taxon>Eukaryota</taxon>
        <taxon>Metazoa</taxon>
        <taxon>Chordata</taxon>
        <taxon>Craniata</taxon>
        <taxon>Vertebrata</taxon>
        <taxon>Euteleostomi</taxon>
        <taxon>Actinopterygii</taxon>
        <taxon>Neopterygii</taxon>
        <taxon>Teleostei</taxon>
        <taxon>Ostariophysi</taxon>
        <taxon>Gonorynchiformes</taxon>
        <taxon>Chanidae</taxon>
        <taxon>Chanos</taxon>
    </lineage>
</organism>
<name>A0A6J2WK18_CHACN</name>
<evidence type="ECO:0000313" key="9">
    <source>
        <dbReference type="RefSeq" id="XP_030643661.1"/>
    </source>
</evidence>
<feature type="compositionally biased region" description="Polar residues" evidence="6">
    <location>
        <begin position="138"/>
        <end position="148"/>
    </location>
</feature>
<dbReference type="GO" id="GO:0008270">
    <property type="term" value="F:zinc ion binding"/>
    <property type="evidence" value="ECO:0007669"/>
    <property type="project" value="UniProtKB-KW"/>
</dbReference>
<feature type="region of interest" description="Disordered" evidence="6">
    <location>
        <begin position="60"/>
        <end position="84"/>
    </location>
</feature>
<feature type="compositionally biased region" description="Acidic residues" evidence="6">
    <location>
        <begin position="170"/>
        <end position="179"/>
    </location>
</feature>
<dbReference type="PROSITE" id="PS50157">
    <property type="entry name" value="ZINC_FINGER_C2H2_2"/>
    <property type="match status" value="3"/>
</dbReference>
<evidence type="ECO:0000256" key="4">
    <source>
        <dbReference type="ARBA" id="ARBA00022833"/>
    </source>
</evidence>
<dbReference type="Proteomes" id="UP000504632">
    <property type="component" value="Chromosome 11"/>
</dbReference>
<protein>
    <submittedName>
        <fullName evidence="9">Zinc finger protein GLI4</fullName>
    </submittedName>
</protein>
<dbReference type="InParanoid" id="A0A6J2WK18"/>
<evidence type="ECO:0000256" key="5">
    <source>
        <dbReference type="PROSITE-ProRule" id="PRU00042"/>
    </source>
</evidence>
<keyword evidence="2" id="KW-0677">Repeat</keyword>
<dbReference type="FunFam" id="3.30.160.60:FF:001155">
    <property type="entry name" value="Zinc finger 30C"/>
    <property type="match status" value="1"/>
</dbReference>
<evidence type="ECO:0000256" key="3">
    <source>
        <dbReference type="ARBA" id="ARBA00022771"/>
    </source>
</evidence>
<feature type="compositionally biased region" description="Basic and acidic residues" evidence="6">
    <location>
        <begin position="149"/>
        <end position="169"/>
    </location>
</feature>
<dbReference type="GO" id="GO:0000981">
    <property type="term" value="F:DNA-binding transcription factor activity, RNA polymerase II-specific"/>
    <property type="evidence" value="ECO:0007669"/>
    <property type="project" value="TreeGrafter"/>
</dbReference>
<keyword evidence="4" id="KW-0862">Zinc</keyword>
<dbReference type="GO" id="GO:0005667">
    <property type="term" value="C:transcription regulator complex"/>
    <property type="evidence" value="ECO:0007669"/>
    <property type="project" value="TreeGrafter"/>
</dbReference>
<dbReference type="PROSITE" id="PS00028">
    <property type="entry name" value="ZINC_FINGER_C2H2_1"/>
    <property type="match status" value="3"/>
</dbReference>
<evidence type="ECO:0000256" key="2">
    <source>
        <dbReference type="ARBA" id="ARBA00022737"/>
    </source>
</evidence>
<keyword evidence="1" id="KW-0479">Metal-binding</keyword>
<proteinExistence type="predicted"/>
<keyword evidence="8" id="KW-1185">Reference proteome</keyword>
<reference evidence="8" key="1">
    <citation type="submission" date="2024-06" db="UniProtKB">
        <authorList>
            <consortium name="RefSeq"/>
        </authorList>
    </citation>
    <scope>NUCLEOTIDE SEQUENCE [LARGE SCALE GENOMIC DNA]</scope>
</reference>
<evidence type="ECO:0000313" key="8">
    <source>
        <dbReference type="Proteomes" id="UP000504632"/>
    </source>
</evidence>
<dbReference type="AlphaFoldDB" id="A0A6J2WK18"/>
<dbReference type="FunFam" id="3.30.160.60:FF:000446">
    <property type="entry name" value="Zinc finger protein"/>
    <property type="match status" value="1"/>
</dbReference>
<feature type="domain" description="C2H2-type" evidence="7">
    <location>
        <begin position="482"/>
        <end position="508"/>
    </location>
</feature>
<dbReference type="PANTHER" id="PTHR14003:SF19">
    <property type="entry name" value="YY2 TRANSCRIPTION FACTOR"/>
    <property type="match status" value="1"/>
</dbReference>
<evidence type="ECO:0000256" key="6">
    <source>
        <dbReference type="SAM" id="MobiDB-lite"/>
    </source>
</evidence>
<feature type="domain" description="C2H2-type" evidence="7">
    <location>
        <begin position="426"/>
        <end position="453"/>
    </location>
</feature>
<dbReference type="GeneID" id="115823774"/>
<dbReference type="FunCoup" id="A0A6J2WK18">
    <property type="interactions" value="1"/>
</dbReference>
<dbReference type="GO" id="GO:0000785">
    <property type="term" value="C:chromatin"/>
    <property type="evidence" value="ECO:0007669"/>
    <property type="project" value="TreeGrafter"/>
</dbReference>
<dbReference type="FunFam" id="3.30.160.60:FF:000358">
    <property type="entry name" value="zinc finger protein 24"/>
    <property type="match status" value="1"/>
</dbReference>
<feature type="region of interest" description="Disordered" evidence="6">
    <location>
        <begin position="137"/>
        <end position="265"/>
    </location>
</feature>
<dbReference type="PANTHER" id="PTHR14003">
    <property type="entry name" value="TRANSCRIPTIONAL REPRESSOR PROTEIN YY"/>
    <property type="match status" value="1"/>
</dbReference>
<dbReference type="RefSeq" id="XP_030643661.1">
    <property type="nucleotide sequence ID" value="XM_030787801.1"/>
</dbReference>
<dbReference type="GO" id="GO:0000978">
    <property type="term" value="F:RNA polymerase II cis-regulatory region sequence-specific DNA binding"/>
    <property type="evidence" value="ECO:0007669"/>
    <property type="project" value="TreeGrafter"/>
</dbReference>
<dbReference type="OrthoDB" id="8922241at2759"/>